<proteinExistence type="predicted"/>
<evidence type="ECO:0000313" key="2">
    <source>
        <dbReference type="Proteomes" id="UP000694523"/>
    </source>
</evidence>
<reference evidence="1" key="1">
    <citation type="submission" date="2025-08" db="UniProtKB">
        <authorList>
            <consortium name="Ensembl"/>
        </authorList>
    </citation>
    <scope>IDENTIFICATION</scope>
</reference>
<dbReference type="AlphaFoldDB" id="A0A8C6WPE6"/>
<organism evidence="1 2">
    <name type="scientific">Neogobius melanostomus</name>
    <name type="common">round goby</name>
    <dbReference type="NCBI Taxonomy" id="47308"/>
    <lineage>
        <taxon>Eukaryota</taxon>
        <taxon>Metazoa</taxon>
        <taxon>Chordata</taxon>
        <taxon>Craniata</taxon>
        <taxon>Vertebrata</taxon>
        <taxon>Euteleostomi</taxon>
        <taxon>Actinopterygii</taxon>
        <taxon>Neopterygii</taxon>
        <taxon>Teleostei</taxon>
        <taxon>Neoteleostei</taxon>
        <taxon>Acanthomorphata</taxon>
        <taxon>Gobiaria</taxon>
        <taxon>Gobiiformes</taxon>
        <taxon>Gobioidei</taxon>
        <taxon>Gobiidae</taxon>
        <taxon>Benthophilinae</taxon>
        <taxon>Neogobiini</taxon>
        <taxon>Neogobius</taxon>
    </lineage>
</organism>
<protein>
    <submittedName>
        <fullName evidence="1">Bladder cancer associated transcript 1</fullName>
    </submittedName>
</protein>
<name>A0A8C6WPE6_9GOBI</name>
<keyword evidence="2" id="KW-1185">Reference proteome</keyword>
<reference evidence="1" key="2">
    <citation type="submission" date="2025-09" db="UniProtKB">
        <authorList>
            <consortium name="Ensembl"/>
        </authorList>
    </citation>
    <scope>IDENTIFICATION</scope>
</reference>
<dbReference type="Ensembl" id="ENSNMLT00000024898.1">
    <property type="protein sequence ID" value="ENSNMLP00000022226.1"/>
    <property type="gene ID" value="ENSNMLG00000014390.1"/>
</dbReference>
<accession>A0A8C6WPE6</accession>
<evidence type="ECO:0000313" key="1">
    <source>
        <dbReference type="Ensembl" id="ENSNMLP00000022226.1"/>
    </source>
</evidence>
<dbReference type="Proteomes" id="UP000694523">
    <property type="component" value="Unplaced"/>
</dbReference>
<sequence length="32" mass="3627">MPFTCACFCGLNGFCGRKKKRKDALEEEEEEG</sequence>